<dbReference type="OrthoDB" id="191103at2759"/>
<evidence type="ECO:0000256" key="2">
    <source>
        <dbReference type="SAM" id="Phobius"/>
    </source>
</evidence>
<dbReference type="AlphaFoldDB" id="A0A9W7FMG6"/>
<evidence type="ECO:0000313" key="5">
    <source>
        <dbReference type="Proteomes" id="UP001165122"/>
    </source>
</evidence>
<evidence type="ECO:0000256" key="1">
    <source>
        <dbReference type="SAM" id="MobiDB-lite"/>
    </source>
</evidence>
<comment type="caution">
    <text evidence="4">The sequence shown here is derived from an EMBL/GenBank/DDBJ whole genome shotgun (WGS) entry which is preliminary data.</text>
</comment>
<feature type="compositionally biased region" description="Low complexity" evidence="1">
    <location>
        <begin position="544"/>
        <end position="561"/>
    </location>
</feature>
<dbReference type="Pfam" id="PF22669">
    <property type="entry name" value="Exo_endo_phos2"/>
    <property type="match status" value="2"/>
</dbReference>
<keyword evidence="2" id="KW-0812">Transmembrane</keyword>
<evidence type="ECO:0000259" key="3">
    <source>
        <dbReference type="SMART" id="SM00128"/>
    </source>
</evidence>
<dbReference type="Gene3D" id="3.60.10.10">
    <property type="entry name" value="Endonuclease/exonuclease/phosphatase"/>
    <property type="match status" value="1"/>
</dbReference>
<keyword evidence="2" id="KW-1133">Transmembrane helix</keyword>
<name>A0A9W7FMG6_9STRA</name>
<dbReference type="Pfam" id="PF05462">
    <property type="entry name" value="Dicty_CAR"/>
    <property type="match status" value="1"/>
</dbReference>
<feature type="transmembrane region" description="Helical" evidence="2">
    <location>
        <begin position="154"/>
        <end position="175"/>
    </location>
</feature>
<organism evidence="4 5">
    <name type="scientific">Triparma laevis f. longispina</name>
    <dbReference type="NCBI Taxonomy" id="1714387"/>
    <lineage>
        <taxon>Eukaryota</taxon>
        <taxon>Sar</taxon>
        <taxon>Stramenopiles</taxon>
        <taxon>Ochrophyta</taxon>
        <taxon>Bolidophyceae</taxon>
        <taxon>Parmales</taxon>
        <taxon>Triparmaceae</taxon>
        <taxon>Triparma</taxon>
    </lineage>
</organism>
<dbReference type="InterPro" id="IPR046985">
    <property type="entry name" value="IP5"/>
</dbReference>
<dbReference type="PANTHER" id="PTHR11200">
    <property type="entry name" value="INOSITOL 5-PHOSPHATASE"/>
    <property type="match status" value="1"/>
</dbReference>
<sequence length="863" mass="96073">MAHNLFTWIVKKKDLQSLTSNIRIYVGLSLGIPTLLAIILAANSMFGFASLWCWISSTPTGSGLARFFCFYFFVILAWIYNLAVFIRVNWSLKRRMIKARNSGLTGNQNAAVDSQNKVLRKMTQYLLVFFIVWFFGLLNRTIQDVSSDEVFWALVLHVVFVPLQGFLNAVVYGGLLETRFVRGWKEYLFCQKGENAPTQNIKSYLLDDPNPTSPRPPWSQKPLSQKKPISLFITTYNLAEKPTEDLNNVSSWLPKGHDVYAIGVQECMTLETLREKMLNVLGGPNEYTTFTAEIGSTNTKLGFHGMIAITIFARKSHCTSGAFYMPTPNTTEIKKGANLVVTNAPNKGAVGVPFVMFDTSVCFFTGHFAANSKGRNRLQARLDDSRDTLTKAVVTSDDIKFDVHLTCHYTFMFGDLNFRCVSSPENVMKMVSEASVKTRDEGYNGRNTWREEAYEMLKPKKAPLELGEEALKKWKKVAELDELKLVMDHNEIFSNFEEPGQGIPTFPPSFRRKMGSAGECRDYTDKKLILNAYTTNVKESKAAADPAYSNSKSSSPKTTNDPNSSPTNALHSSVNMKLKLGERIPSYTDRILYHALPDKANDIQSKAYELCDACISSDHRPVSACFELFVDESIKRGNAGGDAASGYNSMEEGSLRYIGTKCNFLLRASKIILTPKQPSSQTESSNLNPSNLDITSLASEVVIVFPLPTEDPVVEERKVHALASALAGVDQFNDEDNLSKLNFSSKDGKFRTAVKRSDLWKNDKRVSFKQSSTEEGVEIISECRPELGVHALLKVNDVRGECVGQVVVGFGDYLDRITAGKQVTINCTLGMTLGGKKVGELNAVFNVVEMHRVESLSNSSNVV</sequence>
<accession>A0A9W7FMG6</accession>
<dbReference type="GO" id="GO:0004439">
    <property type="term" value="F:phosphatidylinositol-4,5-bisphosphate 5-phosphatase activity"/>
    <property type="evidence" value="ECO:0007669"/>
    <property type="project" value="TreeGrafter"/>
</dbReference>
<feature type="region of interest" description="Disordered" evidence="1">
    <location>
        <begin position="541"/>
        <end position="570"/>
    </location>
</feature>
<keyword evidence="2" id="KW-0472">Membrane</keyword>
<dbReference type="InterPro" id="IPR000300">
    <property type="entry name" value="IPPc"/>
</dbReference>
<dbReference type="SUPFAM" id="SSF56219">
    <property type="entry name" value="DNase I-like"/>
    <property type="match status" value="1"/>
</dbReference>
<dbReference type="SUPFAM" id="SSF81321">
    <property type="entry name" value="Family A G protein-coupled receptor-like"/>
    <property type="match status" value="1"/>
</dbReference>
<dbReference type="EMBL" id="BRXW01000221">
    <property type="protein sequence ID" value="GMI14877.1"/>
    <property type="molecule type" value="Genomic_DNA"/>
</dbReference>
<feature type="domain" description="Inositol polyphosphate-related phosphatase" evidence="3">
    <location>
        <begin position="227"/>
        <end position="635"/>
    </location>
</feature>
<dbReference type="InterPro" id="IPR036691">
    <property type="entry name" value="Endo/exonu/phosph_ase_sf"/>
</dbReference>
<evidence type="ECO:0000313" key="4">
    <source>
        <dbReference type="EMBL" id="GMI14877.1"/>
    </source>
</evidence>
<proteinExistence type="predicted"/>
<dbReference type="PANTHER" id="PTHR11200:SF275">
    <property type="entry name" value="LD06095P"/>
    <property type="match status" value="1"/>
</dbReference>
<reference evidence="5" key="1">
    <citation type="journal article" date="2023" name="Commun. Biol.">
        <title>Genome analysis of Parmales, the sister group of diatoms, reveals the evolutionary specialization of diatoms from phago-mixotrophs to photoautotrophs.</title>
        <authorList>
            <person name="Ban H."/>
            <person name="Sato S."/>
            <person name="Yoshikawa S."/>
            <person name="Yamada K."/>
            <person name="Nakamura Y."/>
            <person name="Ichinomiya M."/>
            <person name="Sato N."/>
            <person name="Blanc-Mathieu R."/>
            <person name="Endo H."/>
            <person name="Kuwata A."/>
            <person name="Ogata H."/>
        </authorList>
    </citation>
    <scope>NUCLEOTIDE SEQUENCE [LARGE SCALE GENOMIC DNA]</scope>
    <source>
        <strain evidence="5">NIES 3700</strain>
    </source>
</reference>
<feature type="transmembrane region" description="Helical" evidence="2">
    <location>
        <begin position="22"/>
        <end position="52"/>
    </location>
</feature>
<protein>
    <recommendedName>
        <fullName evidence="3">Inositol polyphosphate-related phosphatase domain-containing protein</fullName>
    </recommendedName>
</protein>
<dbReference type="GO" id="GO:0046856">
    <property type="term" value="P:phosphatidylinositol dephosphorylation"/>
    <property type="evidence" value="ECO:0007669"/>
    <property type="project" value="InterPro"/>
</dbReference>
<feature type="transmembrane region" description="Helical" evidence="2">
    <location>
        <begin position="125"/>
        <end position="142"/>
    </location>
</feature>
<dbReference type="SMART" id="SM00128">
    <property type="entry name" value="IPPc"/>
    <property type="match status" value="1"/>
</dbReference>
<feature type="transmembrane region" description="Helical" evidence="2">
    <location>
        <begin position="64"/>
        <end position="90"/>
    </location>
</feature>
<keyword evidence="5" id="KW-1185">Reference proteome</keyword>
<dbReference type="Proteomes" id="UP001165122">
    <property type="component" value="Unassembled WGS sequence"/>
</dbReference>
<dbReference type="Gene3D" id="1.20.1070.10">
    <property type="entry name" value="Rhodopsin 7-helix transmembrane proteins"/>
    <property type="match status" value="1"/>
</dbReference>
<gene>
    <name evidence="4" type="ORF">TrLO_g7337</name>
</gene>